<accession>A0A8S1W4U8</accession>
<reference evidence="1" key="1">
    <citation type="submission" date="2021-01" db="EMBL/GenBank/DDBJ databases">
        <authorList>
            <consortium name="Genoscope - CEA"/>
            <person name="William W."/>
        </authorList>
    </citation>
    <scope>NUCLEOTIDE SEQUENCE</scope>
</reference>
<dbReference type="AlphaFoldDB" id="A0A8S1W4U8"/>
<comment type="caution">
    <text evidence="1">The sequence shown here is derived from an EMBL/GenBank/DDBJ whole genome shotgun (WGS) entry which is preliminary data.</text>
</comment>
<dbReference type="Proteomes" id="UP000683925">
    <property type="component" value="Unassembled WGS sequence"/>
</dbReference>
<name>A0A8S1W4U8_PAROT</name>
<protein>
    <submittedName>
        <fullName evidence="1">Uncharacterized protein</fullName>
    </submittedName>
</protein>
<dbReference type="EMBL" id="CAJJDP010000082">
    <property type="protein sequence ID" value="CAD8184291.1"/>
    <property type="molecule type" value="Genomic_DNA"/>
</dbReference>
<proteinExistence type="predicted"/>
<sequence>MLQKSVKFQQRRRDLNQKIQQIEVLRKQIDEKLKEQEPRRIQPQVLGRIPEYEFFVPFKHGWRKCKSHDKNSTFEHMMDNLLGKSGEWEGKMLNIMDQIQDVETKFYSSVQKALREQIEKITSRIKRLIEEECGPYKRKQTSRVETNYATAMRFYSHLLLGNILRKLMEMGNDCFQFYVDVYRLRQSQILKRTFNITSQRNDSR</sequence>
<organism evidence="1 2">
    <name type="scientific">Paramecium octaurelia</name>
    <dbReference type="NCBI Taxonomy" id="43137"/>
    <lineage>
        <taxon>Eukaryota</taxon>
        <taxon>Sar</taxon>
        <taxon>Alveolata</taxon>
        <taxon>Ciliophora</taxon>
        <taxon>Intramacronucleata</taxon>
        <taxon>Oligohymenophorea</taxon>
        <taxon>Peniculida</taxon>
        <taxon>Parameciidae</taxon>
        <taxon>Paramecium</taxon>
    </lineage>
</organism>
<keyword evidence="2" id="KW-1185">Reference proteome</keyword>
<evidence type="ECO:0000313" key="1">
    <source>
        <dbReference type="EMBL" id="CAD8184291.1"/>
    </source>
</evidence>
<gene>
    <name evidence="1" type="ORF">POCTA_138.1.T0830006</name>
</gene>
<evidence type="ECO:0000313" key="2">
    <source>
        <dbReference type="Proteomes" id="UP000683925"/>
    </source>
</evidence>